<proteinExistence type="predicted"/>
<feature type="domain" description="NmrA-like" evidence="2">
    <location>
        <begin position="3"/>
        <end position="221"/>
    </location>
</feature>
<protein>
    <recommendedName>
        <fullName evidence="2">NmrA-like domain-containing protein</fullName>
    </recommendedName>
</protein>
<accession>A0A9N9UGF5</accession>
<gene>
    <name evidence="3" type="ORF">CBYS24578_00012519</name>
</gene>
<name>A0A9N9UGF5_9HYPO</name>
<evidence type="ECO:0000313" key="3">
    <source>
        <dbReference type="EMBL" id="CAG9990290.1"/>
    </source>
</evidence>
<reference evidence="3" key="1">
    <citation type="submission" date="2021-10" db="EMBL/GenBank/DDBJ databases">
        <authorList>
            <person name="Piombo E."/>
        </authorList>
    </citation>
    <scope>NUCLEOTIDE SEQUENCE</scope>
</reference>
<dbReference type="Gene3D" id="3.40.50.720">
    <property type="entry name" value="NAD(P)-binding Rossmann-like Domain"/>
    <property type="match status" value="1"/>
</dbReference>
<sequence length="288" mass="31298">MTTTTAIVFGATGDVGSAVALRARQLGLAVALATRSLTKPIPGLDIKLEQSLGFTRVEADLTQPATVYDAVVRAKANRAFIYMAYGTSDHMRSSISALKSAGIEFLVLLSSHGVQGDKRAILPSNYIPWSNAQVEIVLEEIMGSNGFVALRPAYFASNTLWWKSMIRERIVKTAYPDLQFDWISPKDVGYVGAALLAKSATVSSDVLYSNFVYLCGPELLSQRDAVLAVGQALDTAIDVVSVTEDEHVQAIREGGEPEEVARSSVEMMSIRHQQGPRDPTYSAPFYEM</sequence>
<dbReference type="OrthoDB" id="419598at2759"/>
<comment type="caution">
    <text evidence="3">The sequence shown here is derived from an EMBL/GenBank/DDBJ whole genome shotgun (WGS) entry which is preliminary data.</text>
</comment>
<evidence type="ECO:0000313" key="4">
    <source>
        <dbReference type="Proteomes" id="UP000754883"/>
    </source>
</evidence>
<dbReference type="InterPro" id="IPR008030">
    <property type="entry name" value="NmrA-like"/>
</dbReference>
<dbReference type="AlphaFoldDB" id="A0A9N9UGF5"/>
<evidence type="ECO:0000259" key="2">
    <source>
        <dbReference type="Pfam" id="PF05368"/>
    </source>
</evidence>
<dbReference type="EMBL" id="CABFNO020001469">
    <property type="protein sequence ID" value="CAG9990290.1"/>
    <property type="molecule type" value="Genomic_DNA"/>
</dbReference>
<keyword evidence="4" id="KW-1185">Reference proteome</keyword>
<dbReference type="InterPro" id="IPR036291">
    <property type="entry name" value="NAD(P)-bd_dom_sf"/>
</dbReference>
<dbReference type="InterPro" id="IPR051604">
    <property type="entry name" value="Ergot_Alk_Oxidoreductase"/>
</dbReference>
<dbReference type="PANTHER" id="PTHR43162:SF1">
    <property type="entry name" value="PRESTALK A DIFFERENTIATION PROTEIN A"/>
    <property type="match status" value="1"/>
</dbReference>
<dbReference type="PANTHER" id="PTHR43162">
    <property type="match status" value="1"/>
</dbReference>
<dbReference type="Pfam" id="PF05368">
    <property type="entry name" value="NmrA"/>
    <property type="match status" value="1"/>
</dbReference>
<evidence type="ECO:0000256" key="1">
    <source>
        <dbReference type="SAM" id="MobiDB-lite"/>
    </source>
</evidence>
<organism evidence="3 4">
    <name type="scientific">Clonostachys byssicola</name>
    <dbReference type="NCBI Taxonomy" id="160290"/>
    <lineage>
        <taxon>Eukaryota</taxon>
        <taxon>Fungi</taxon>
        <taxon>Dikarya</taxon>
        <taxon>Ascomycota</taxon>
        <taxon>Pezizomycotina</taxon>
        <taxon>Sordariomycetes</taxon>
        <taxon>Hypocreomycetidae</taxon>
        <taxon>Hypocreales</taxon>
        <taxon>Bionectriaceae</taxon>
        <taxon>Clonostachys</taxon>
    </lineage>
</organism>
<dbReference type="Proteomes" id="UP000754883">
    <property type="component" value="Unassembled WGS sequence"/>
</dbReference>
<feature type="region of interest" description="Disordered" evidence="1">
    <location>
        <begin position="269"/>
        <end position="288"/>
    </location>
</feature>
<dbReference type="SUPFAM" id="SSF51735">
    <property type="entry name" value="NAD(P)-binding Rossmann-fold domains"/>
    <property type="match status" value="1"/>
</dbReference>